<dbReference type="SUPFAM" id="SSF47162">
    <property type="entry name" value="Apolipoprotein"/>
    <property type="match status" value="1"/>
</dbReference>
<proteinExistence type="predicted"/>
<evidence type="ECO:0000313" key="3">
    <source>
        <dbReference type="Proteomes" id="UP000290365"/>
    </source>
</evidence>
<feature type="region of interest" description="Disordered" evidence="1">
    <location>
        <begin position="242"/>
        <end position="281"/>
    </location>
</feature>
<gene>
    <name evidence="2" type="ORF">EPA93_44345</name>
</gene>
<feature type="region of interest" description="Disordered" evidence="1">
    <location>
        <begin position="586"/>
        <end position="608"/>
    </location>
</feature>
<sequence>MEVHQELCIPIKDHEREREARALFQFFVDAEQHGQHFTYNTIRKRFPYSRSTISKYARNFWSWFLRNEEQVRGKPFTFSCQGLIGYPVDYFILAHQRNQGKYFWQFAKAMKDAEERTERAGSAKQQAAAAMPQTPPLVFTSDVPGQELPEEPHIEVIQDEEEGEELALGHVPQDEEEEEYKEASPLMKPVFVTESEPRERREHAHLGPFDDQQEQDEPKQEVLEVPLLLSKQKGEVGDDITTSLSAASEPPPGEPVPIATPPSALEVPSSAPSLIVTPPGPTTTMERIFEMLGFSRKNREALEQQLRLAVETLTGQLSQEREQLSREVTSALEPVKHTLEEHAQQIALLPTEVSQLRADVIGQVQAVKEQVLIVEQTLSQEQRFREQIAGNVEELIEEIRQSRTPPDFSPMVDALGSRMREIEQTLTEIIKQSSTPPDLSSIRDTLQSSSEHLQHVLLSALQKPDALPGLPQIVEALAEVQHQVSHQLPEMTVKAIDAQQRIEERLTSLMKQFADRPPVPANNGQVRAIQASIRNAKTKAQDALDTLYQECMAWLDELDHHMQKLQQGHKDSNKSIQTIQAFIAPAEEKASPDAEESQNGMAADEAQE</sequence>
<protein>
    <submittedName>
        <fullName evidence="2">Uncharacterized protein</fullName>
    </submittedName>
</protein>
<dbReference type="AlphaFoldDB" id="A0A4P6K519"/>
<organism evidence="2 3">
    <name type="scientific">Ktedonosporobacter rubrisoli</name>
    <dbReference type="NCBI Taxonomy" id="2509675"/>
    <lineage>
        <taxon>Bacteria</taxon>
        <taxon>Bacillati</taxon>
        <taxon>Chloroflexota</taxon>
        <taxon>Ktedonobacteria</taxon>
        <taxon>Ktedonobacterales</taxon>
        <taxon>Ktedonosporobacteraceae</taxon>
        <taxon>Ktedonosporobacter</taxon>
    </lineage>
</organism>
<feature type="compositionally biased region" description="Pro residues" evidence="1">
    <location>
        <begin position="249"/>
        <end position="260"/>
    </location>
</feature>
<reference evidence="2 3" key="1">
    <citation type="submission" date="2019-01" db="EMBL/GenBank/DDBJ databases">
        <title>Ktedonosporobacter rubrisoli SCAWS-G2.</title>
        <authorList>
            <person name="Huang Y."/>
            <person name="Yan B."/>
        </authorList>
    </citation>
    <scope>NUCLEOTIDE SEQUENCE [LARGE SCALE GENOMIC DNA]</scope>
    <source>
        <strain evidence="2 3">SCAWS-G2</strain>
    </source>
</reference>
<dbReference type="EMBL" id="CP035758">
    <property type="protein sequence ID" value="QBD82626.1"/>
    <property type="molecule type" value="Genomic_DNA"/>
</dbReference>
<keyword evidence="3" id="KW-1185">Reference proteome</keyword>
<accession>A0A4P6K519</accession>
<dbReference type="Proteomes" id="UP000290365">
    <property type="component" value="Chromosome"/>
</dbReference>
<evidence type="ECO:0000256" key="1">
    <source>
        <dbReference type="SAM" id="MobiDB-lite"/>
    </source>
</evidence>
<evidence type="ECO:0000313" key="2">
    <source>
        <dbReference type="EMBL" id="QBD82626.1"/>
    </source>
</evidence>
<dbReference type="KEGG" id="kbs:EPA93_44345"/>
<dbReference type="RefSeq" id="WP_129893695.1">
    <property type="nucleotide sequence ID" value="NZ_CP035758.1"/>
</dbReference>
<name>A0A4P6K519_KTERU</name>